<protein>
    <recommendedName>
        <fullName evidence="2">DUF2292 domain-containing protein</fullName>
    </recommendedName>
</protein>
<gene>
    <name evidence="1" type="ORF">LCGC14_1807100</name>
</gene>
<accession>A0A0F9GMQ4</accession>
<proteinExistence type="predicted"/>
<comment type="caution">
    <text evidence="1">The sequence shown here is derived from an EMBL/GenBank/DDBJ whole genome shotgun (WGS) entry which is preliminary data.</text>
</comment>
<name>A0A0F9GMQ4_9ZZZZ</name>
<dbReference type="AlphaFoldDB" id="A0A0F9GMQ4"/>
<evidence type="ECO:0008006" key="2">
    <source>
        <dbReference type="Google" id="ProtNLM"/>
    </source>
</evidence>
<sequence>MTERVKLDKDTPLMKDVLTIDWSKHIQYGTIEVLVNAGKVVLVTKKETTKPQS</sequence>
<reference evidence="1" key="1">
    <citation type="journal article" date="2015" name="Nature">
        <title>Complex archaea that bridge the gap between prokaryotes and eukaryotes.</title>
        <authorList>
            <person name="Spang A."/>
            <person name="Saw J.H."/>
            <person name="Jorgensen S.L."/>
            <person name="Zaremba-Niedzwiedzka K."/>
            <person name="Martijn J."/>
            <person name="Lind A.E."/>
            <person name="van Eijk R."/>
            <person name="Schleper C."/>
            <person name="Guy L."/>
            <person name="Ettema T.J."/>
        </authorList>
    </citation>
    <scope>NUCLEOTIDE SEQUENCE</scope>
</reference>
<dbReference type="EMBL" id="LAZR01017498">
    <property type="protein sequence ID" value="KKM00170.1"/>
    <property type="molecule type" value="Genomic_DNA"/>
</dbReference>
<evidence type="ECO:0000313" key="1">
    <source>
        <dbReference type="EMBL" id="KKM00170.1"/>
    </source>
</evidence>
<organism evidence="1">
    <name type="scientific">marine sediment metagenome</name>
    <dbReference type="NCBI Taxonomy" id="412755"/>
    <lineage>
        <taxon>unclassified sequences</taxon>
        <taxon>metagenomes</taxon>
        <taxon>ecological metagenomes</taxon>
    </lineage>
</organism>